<protein>
    <submittedName>
        <fullName evidence="2">Uncharacterized protein</fullName>
    </submittedName>
</protein>
<dbReference type="AlphaFoldDB" id="A0A9P4YY55"/>
<comment type="caution">
    <text evidence="2">The sequence shown here is derived from an EMBL/GenBank/DDBJ whole genome shotgun (WGS) entry which is preliminary data.</text>
</comment>
<evidence type="ECO:0000256" key="1">
    <source>
        <dbReference type="SAM" id="MobiDB-lite"/>
    </source>
</evidence>
<accession>A0A9P4YY55</accession>
<feature type="compositionally biased region" description="Low complexity" evidence="1">
    <location>
        <begin position="96"/>
        <end position="105"/>
    </location>
</feature>
<sequence>MIEPHVSIVCACLPTLRLFIIKLFPILRSDNGYSASQNGDTGYAASSQKRGGNTSPWVGVGSVPGKSDGAIHMNAIHRIHSSDGSEEDTLTGVATGDSSDSGSSRRGSDGRGRSIPKTIEHSVEYSNDD</sequence>
<dbReference type="EMBL" id="JAANYQ010000004">
    <property type="protein sequence ID" value="KAF4124647.1"/>
    <property type="molecule type" value="Genomic_DNA"/>
</dbReference>
<dbReference type="OrthoDB" id="5417844at2759"/>
<feature type="region of interest" description="Disordered" evidence="1">
    <location>
        <begin position="35"/>
        <end position="129"/>
    </location>
</feature>
<name>A0A9P4YY55_9HYPO</name>
<dbReference type="Proteomes" id="UP000749293">
    <property type="component" value="Unassembled WGS sequence"/>
</dbReference>
<feature type="compositionally biased region" description="Basic and acidic residues" evidence="1">
    <location>
        <begin position="106"/>
        <end position="123"/>
    </location>
</feature>
<dbReference type="GeneID" id="55971541"/>
<dbReference type="RefSeq" id="XP_035323299.1">
    <property type="nucleotide sequence ID" value="XM_035467287.1"/>
</dbReference>
<keyword evidence="3" id="KW-1185">Reference proteome</keyword>
<reference evidence="2" key="1">
    <citation type="submission" date="2020-03" db="EMBL/GenBank/DDBJ databases">
        <title>Site-based positive gene gene selection in Geosmithia morbida across the United States reveals a broad range of putative effectors and factors for local host and environmental adapation.</title>
        <authorList>
            <person name="Onufrak A."/>
            <person name="Murdoch R.W."/>
            <person name="Gazis R."/>
            <person name="Huff M."/>
            <person name="Staton M."/>
            <person name="Klingeman W."/>
            <person name="Hadziabdic D."/>
        </authorList>
    </citation>
    <scope>NUCLEOTIDE SEQUENCE</scope>
    <source>
        <strain evidence="2">1262</strain>
    </source>
</reference>
<gene>
    <name evidence="2" type="ORF">GMORB2_5313</name>
</gene>
<evidence type="ECO:0000313" key="2">
    <source>
        <dbReference type="EMBL" id="KAF4124647.1"/>
    </source>
</evidence>
<feature type="compositionally biased region" description="Polar residues" evidence="1">
    <location>
        <begin position="35"/>
        <end position="56"/>
    </location>
</feature>
<organism evidence="2 3">
    <name type="scientific">Geosmithia morbida</name>
    <dbReference type="NCBI Taxonomy" id="1094350"/>
    <lineage>
        <taxon>Eukaryota</taxon>
        <taxon>Fungi</taxon>
        <taxon>Dikarya</taxon>
        <taxon>Ascomycota</taxon>
        <taxon>Pezizomycotina</taxon>
        <taxon>Sordariomycetes</taxon>
        <taxon>Hypocreomycetidae</taxon>
        <taxon>Hypocreales</taxon>
        <taxon>Bionectriaceae</taxon>
        <taxon>Geosmithia</taxon>
    </lineage>
</organism>
<evidence type="ECO:0000313" key="3">
    <source>
        <dbReference type="Proteomes" id="UP000749293"/>
    </source>
</evidence>
<proteinExistence type="predicted"/>